<dbReference type="PROSITE" id="PS51186">
    <property type="entry name" value="GNAT"/>
    <property type="match status" value="1"/>
</dbReference>
<proteinExistence type="predicted"/>
<dbReference type="AlphaFoldDB" id="A0AAU7UA99"/>
<protein>
    <submittedName>
        <fullName evidence="4">GNAT family N-acetyltransferase</fullName>
    </submittedName>
</protein>
<dbReference type="KEGG" id="dsc:ABOD76_18480"/>
<dbReference type="PANTHER" id="PTHR43877:SF2">
    <property type="entry name" value="AMINOALKYLPHOSPHONATE N-ACETYLTRANSFERASE-RELATED"/>
    <property type="match status" value="1"/>
</dbReference>
<dbReference type="Pfam" id="PF00583">
    <property type="entry name" value="Acetyltransf_1"/>
    <property type="match status" value="1"/>
</dbReference>
<evidence type="ECO:0000259" key="3">
    <source>
        <dbReference type="PROSITE" id="PS51186"/>
    </source>
</evidence>
<sequence>MTTAPTIVAVQPSDPRAVFLMNAQQQELRGMYQDNITEPFDPAVLLGDGSLLLAAEQNGDLLACGALKRWDATTAELKRMYTRPEVRGQGLAWALLERLLDAGRALGYARLVLETGVLQVEAIRLYQRAGFVRIPNYGYYAGVEGSLCFELRLGAPATLDSR</sequence>
<keyword evidence="2" id="KW-0012">Acyltransferase</keyword>
<evidence type="ECO:0000256" key="1">
    <source>
        <dbReference type="ARBA" id="ARBA00022679"/>
    </source>
</evidence>
<dbReference type="GO" id="GO:0016747">
    <property type="term" value="F:acyltransferase activity, transferring groups other than amino-acyl groups"/>
    <property type="evidence" value="ECO:0007669"/>
    <property type="project" value="InterPro"/>
</dbReference>
<accession>A0AAU7UA99</accession>
<dbReference type="Gene3D" id="3.40.630.30">
    <property type="match status" value="1"/>
</dbReference>
<name>A0AAU7UA99_9DEIO</name>
<dbReference type="InterPro" id="IPR016181">
    <property type="entry name" value="Acyl_CoA_acyltransferase"/>
</dbReference>
<dbReference type="InterPro" id="IPR050832">
    <property type="entry name" value="Bact_Acetyltransf"/>
</dbReference>
<dbReference type="PANTHER" id="PTHR43877">
    <property type="entry name" value="AMINOALKYLPHOSPHONATE N-ACETYLTRANSFERASE-RELATED-RELATED"/>
    <property type="match status" value="1"/>
</dbReference>
<organism evidence="4">
    <name type="scientific">Deinococcus sonorensis KR-87</name>
    <dbReference type="NCBI Taxonomy" id="694439"/>
    <lineage>
        <taxon>Bacteria</taxon>
        <taxon>Thermotogati</taxon>
        <taxon>Deinococcota</taxon>
        <taxon>Deinococci</taxon>
        <taxon>Deinococcales</taxon>
        <taxon>Deinococcaceae</taxon>
        <taxon>Deinococcus</taxon>
    </lineage>
</organism>
<dbReference type="InterPro" id="IPR000182">
    <property type="entry name" value="GNAT_dom"/>
</dbReference>
<keyword evidence="1" id="KW-0808">Transferase</keyword>
<evidence type="ECO:0000256" key="2">
    <source>
        <dbReference type="ARBA" id="ARBA00023315"/>
    </source>
</evidence>
<dbReference type="RefSeq" id="WP_350243434.1">
    <property type="nucleotide sequence ID" value="NZ_CP158299.1"/>
</dbReference>
<dbReference type="SUPFAM" id="SSF55729">
    <property type="entry name" value="Acyl-CoA N-acyltransferases (Nat)"/>
    <property type="match status" value="1"/>
</dbReference>
<reference evidence="4" key="1">
    <citation type="submission" date="2024-06" db="EMBL/GenBank/DDBJ databases">
        <title>Draft Genome Sequence of Deinococcus sonorensis Type Strain KR-87, a Biofilm Producing Representative of the Genus Deinococcus.</title>
        <authorList>
            <person name="Boren L.S."/>
            <person name="Grosso R.A."/>
            <person name="Hugenberg-Cox A.N."/>
            <person name="Hill J.T.E."/>
            <person name="Albert C.M."/>
            <person name="Tuohy J.M."/>
        </authorList>
    </citation>
    <scope>NUCLEOTIDE SEQUENCE</scope>
    <source>
        <strain evidence="4">KR-87</strain>
    </source>
</reference>
<dbReference type="EMBL" id="CP158299">
    <property type="protein sequence ID" value="XBV85397.1"/>
    <property type="molecule type" value="Genomic_DNA"/>
</dbReference>
<gene>
    <name evidence="4" type="ORF">ABOD76_18480</name>
</gene>
<evidence type="ECO:0000313" key="4">
    <source>
        <dbReference type="EMBL" id="XBV85397.1"/>
    </source>
</evidence>
<feature type="domain" description="N-acetyltransferase" evidence="3">
    <location>
        <begin position="5"/>
        <end position="154"/>
    </location>
</feature>
<dbReference type="CDD" id="cd04301">
    <property type="entry name" value="NAT_SF"/>
    <property type="match status" value="1"/>
</dbReference>